<evidence type="ECO:0000256" key="9">
    <source>
        <dbReference type="SAM" id="Phobius"/>
    </source>
</evidence>
<evidence type="ECO:0000256" key="1">
    <source>
        <dbReference type="ARBA" id="ARBA00004141"/>
    </source>
</evidence>
<keyword evidence="7 9" id="KW-0472">Membrane</keyword>
<dbReference type="STRING" id="203124.Tery_1523"/>
<keyword evidence="5 9" id="KW-0812">Transmembrane</keyword>
<reference evidence="11" key="1">
    <citation type="submission" date="2006-06" db="EMBL/GenBank/DDBJ databases">
        <title>Complete sequence of Trichodesmium erythraeum IMS101.</title>
        <authorList>
            <consortium name="US DOE Joint Genome Institute"/>
            <person name="Copeland A."/>
            <person name="Lucas S."/>
            <person name="Lapidus A."/>
            <person name="Barry K."/>
            <person name="Detter J.C."/>
            <person name="Glavina del Rio T."/>
            <person name="Hammon N."/>
            <person name="Israni S."/>
            <person name="Dalin E."/>
            <person name="Tice H."/>
            <person name="Pitluck S."/>
            <person name="Kiss H."/>
            <person name="Munk A.C."/>
            <person name="Brettin T."/>
            <person name="Bruce D."/>
            <person name="Han C."/>
            <person name="Tapia R."/>
            <person name="Gilna P."/>
            <person name="Schmutz J."/>
            <person name="Larimer F."/>
            <person name="Land M."/>
            <person name="Hauser L."/>
            <person name="Kyrpides N."/>
            <person name="Kim E."/>
            <person name="Richardson P."/>
        </authorList>
    </citation>
    <scope>NUCLEOTIDE SEQUENCE [LARGE SCALE GENOMIC DNA]</scope>
    <source>
        <strain evidence="11">IMS101</strain>
    </source>
</reference>
<dbReference type="NCBIfam" id="TIGR03025">
    <property type="entry name" value="EPS_sugtrans"/>
    <property type="match status" value="1"/>
</dbReference>
<keyword evidence="6 9" id="KW-1133">Transmembrane helix</keyword>
<dbReference type="OrthoDB" id="570875at2"/>
<evidence type="ECO:0000256" key="2">
    <source>
        <dbReference type="ARBA" id="ARBA00006464"/>
    </source>
</evidence>
<evidence type="ECO:0000256" key="6">
    <source>
        <dbReference type="ARBA" id="ARBA00022989"/>
    </source>
</evidence>
<evidence type="ECO:0000313" key="11">
    <source>
        <dbReference type="EMBL" id="ABG50807.1"/>
    </source>
</evidence>
<evidence type="ECO:0000256" key="5">
    <source>
        <dbReference type="ARBA" id="ARBA00022692"/>
    </source>
</evidence>
<name>Q115L7_TRIEI</name>
<comment type="similarity">
    <text evidence="3 8">Belongs to the anti-sigma-factor antagonist family.</text>
</comment>
<dbReference type="GO" id="GO:0016020">
    <property type="term" value="C:membrane"/>
    <property type="evidence" value="ECO:0007669"/>
    <property type="project" value="UniProtKB-SubCell"/>
</dbReference>
<dbReference type="PANTHER" id="PTHR30576:SF10">
    <property type="entry name" value="SLL5057 PROTEIN"/>
    <property type="match status" value="1"/>
</dbReference>
<dbReference type="GO" id="GO:0016780">
    <property type="term" value="F:phosphotransferase activity, for other substituted phosphate groups"/>
    <property type="evidence" value="ECO:0007669"/>
    <property type="project" value="TreeGrafter"/>
</dbReference>
<dbReference type="eggNOG" id="COG2148">
    <property type="taxonomic scope" value="Bacteria"/>
</dbReference>
<dbReference type="InterPro" id="IPR003658">
    <property type="entry name" value="Anti-sigma_ant"/>
</dbReference>
<dbReference type="Gene3D" id="3.30.750.24">
    <property type="entry name" value="STAS domain"/>
    <property type="match status" value="1"/>
</dbReference>
<feature type="domain" description="STAS" evidence="10">
    <location>
        <begin position="12"/>
        <end position="106"/>
    </location>
</feature>
<evidence type="ECO:0000256" key="8">
    <source>
        <dbReference type="RuleBase" id="RU003749"/>
    </source>
</evidence>
<dbReference type="Pfam" id="PF02397">
    <property type="entry name" value="Bac_transf"/>
    <property type="match status" value="1"/>
</dbReference>
<evidence type="ECO:0000256" key="4">
    <source>
        <dbReference type="ARBA" id="ARBA00022679"/>
    </source>
</evidence>
<dbReference type="NCBIfam" id="TIGR00377">
    <property type="entry name" value="ant_ant_sig"/>
    <property type="match status" value="1"/>
</dbReference>
<dbReference type="eggNOG" id="COG1366">
    <property type="taxonomic scope" value="Bacteria"/>
</dbReference>
<dbReference type="PANTHER" id="PTHR30576">
    <property type="entry name" value="COLANIC BIOSYNTHESIS UDP-GLUCOSE LIPID CARRIER TRANSFERASE"/>
    <property type="match status" value="1"/>
</dbReference>
<keyword evidence="4 11" id="KW-0808">Transferase</keyword>
<dbReference type="EMBL" id="CP000393">
    <property type="protein sequence ID" value="ABG50807.1"/>
    <property type="molecule type" value="Genomic_DNA"/>
</dbReference>
<dbReference type="KEGG" id="ter:Tery_1523"/>
<comment type="subcellular location">
    <subcellularLocation>
        <location evidence="1">Membrane</location>
        <topology evidence="1">Multi-pass membrane protein</topology>
    </subcellularLocation>
</comment>
<organism evidence="11">
    <name type="scientific">Trichodesmium erythraeum (strain IMS101)</name>
    <dbReference type="NCBI Taxonomy" id="203124"/>
    <lineage>
        <taxon>Bacteria</taxon>
        <taxon>Bacillati</taxon>
        <taxon>Cyanobacteriota</taxon>
        <taxon>Cyanophyceae</taxon>
        <taxon>Oscillatoriophycideae</taxon>
        <taxon>Oscillatoriales</taxon>
        <taxon>Microcoleaceae</taxon>
        <taxon>Trichodesmium</taxon>
    </lineage>
</organism>
<accession>Q115L7</accession>
<dbReference type="InterPro" id="IPR036513">
    <property type="entry name" value="STAS_dom_sf"/>
</dbReference>
<proteinExistence type="inferred from homology"/>
<dbReference type="PROSITE" id="PS50801">
    <property type="entry name" value="STAS"/>
    <property type="match status" value="1"/>
</dbReference>
<dbReference type="InterPro" id="IPR017475">
    <property type="entry name" value="EPS_sugar_tfrase"/>
</dbReference>
<dbReference type="RefSeq" id="WP_011611183.1">
    <property type="nucleotide sequence ID" value="NC_008312.1"/>
</dbReference>
<feature type="transmembrane region" description="Helical" evidence="9">
    <location>
        <begin position="145"/>
        <end position="169"/>
    </location>
</feature>
<dbReference type="SUPFAM" id="SSF52091">
    <property type="entry name" value="SpoIIaa-like"/>
    <property type="match status" value="1"/>
</dbReference>
<dbReference type="CDD" id="cd07043">
    <property type="entry name" value="STAS_anti-anti-sigma_factors"/>
    <property type="match status" value="1"/>
</dbReference>
<sequence length="336" mass="38779">MVSKISETYSKRDIEVTFREKIPVINLPLRFTVSEAKLFKLTCQELFSQEKTTSKIIIDFSQTNFMDSCGVGSLVTNLKIARKKDIDFILDNVNSQVMSIFYLTELDKIFTIEQTKQTEIKGSWKPEENQLPVTHSSIKSLVKRLIDIVGALVGLLITGILFIPIAIAIKFDSPGPIFFCQIRCGWMGRHFRMWKFRSMCEDAEQLKGQIKNQAQGAIFKNENDSRITKVGSFLRRKSLDELPQFWNVLIGDMSLVGTRPPTPDEVERYEIPQWQRLDVKPGMTGEWQVNGRSQVKNFEDIIRLDLKYQKNWSLMYDIKLIIRTVVILFKKSSGAY</sequence>
<dbReference type="HOGENOM" id="CLU_024920_0_0_3"/>
<evidence type="ECO:0000259" key="10">
    <source>
        <dbReference type="PROSITE" id="PS50801"/>
    </source>
</evidence>
<dbReference type="Pfam" id="PF01740">
    <property type="entry name" value="STAS"/>
    <property type="match status" value="1"/>
</dbReference>
<comment type="similarity">
    <text evidence="2">Belongs to the bacterial sugar transferase family.</text>
</comment>
<dbReference type="InterPro" id="IPR002645">
    <property type="entry name" value="STAS_dom"/>
</dbReference>
<dbReference type="InterPro" id="IPR003362">
    <property type="entry name" value="Bact_transf"/>
</dbReference>
<evidence type="ECO:0000256" key="7">
    <source>
        <dbReference type="ARBA" id="ARBA00023136"/>
    </source>
</evidence>
<protein>
    <recommendedName>
        <fullName evidence="8">Anti-sigma factor antagonist</fullName>
    </recommendedName>
</protein>
<dbReference type="AlphaFoldDB" id="Q115L7"/>
<dbReference type="GO" id="GO:0043856">
    <property type="term" value="F:anti-sigma factor antagonist activity"/>
    <property type="evidence" value="ECO:0007669"/>
    <property type="project" value="InterPro"/>
</dbReference>
<evidence type="ECO:0000256" key="3">
    <source>
        <dbReference type="ARBA" id="ARBA00009013"/>
    </source>
</evidence>
<gene>
    <name evidence="11" type="ordered locus">Tery_1523</name>
</gene>